<proteinExistence type="predicted"/>
<gene>
    <name evidence="2" type="ORF">FH715_24930</name>
</gene>
<evidence type="ECO:0000313" key="2">
    <source>
        <dbReference type="EMBL" id="TNM26026.1"/>
    </source>
</evidence>
<sequence length="78" mass="8148">MTVAADDSPVAIHTGDWRTSSYTASNSNCVEVARNLGGPVVGVRDTKDRSAHTTISPGAWTAFLGAAKAGTFDEPFHV</sequence>
<dbReference type="OrthoDB" id="4289692at2"/>
<comment type="caution">
    <text evidence="2">The sequence shown here is derived from an EMBL/GenBank/DDBJ whole genome shotgun (WGS) entry which is preliminary data.</text>
</comment>
<protein>
    <submittedName>
        <fullName evidence="2">DUF397 domain-containing protein</fullName>
    </submittedName>
</protein>
<dbReference type="AlphaFoldDB" id="A0A5C4URK9"/>
<dbReference type="EMBL" id="VDGT01000025">
    <property type="protein sequence ID" value="TNM26026.1"/>
    <property type="molecule type" value="Genomic_DNA"/>
</dbReference>
<dbReference type="Proteomes" id="UP000311713">
    <property type="component" value="Unassembled WGS sequence"/>
</dbReference>
<accession>A0A5C4URK9</accession>
<dbReference type="InterPro" id="IPR007278">
    <property type="entry name" value="DUF397"/>
</dbReference>
<evidence type="ECO:0000313" key="3">
    <source>
        <dbReference type="Proteomes" id="UP000311713"/>
    </source>
</evidence>
<evidence type="ECO:0000259" key="1">
    <source>
        <dbReference type="Pfam" id="PF04149"/>
    </source>
</evidence>
<dbReference type="Pfam" id="PF04149">
    <property type="entry name" value="DUF397"/>
    <property type="match status" value="1"/>
</dbReference>
<organism evidence="2 3">
    <name type="scientific">Streptomyces sedi</name>
    <dbReference type="NCBI Taxonomy" id="555059"/>
    <lineage>
        <taxon>Bacteria</taxon>
        <taxon>Bacillati</taxon>
        <taxon>Actinomycetota</taxon>
        <taxon>Actinomycetes</taxon>
        <taxon>Kitasatosporales</taxon>
        <taxon>Streptomycetaceae</taxon>
        <taxon>Streptomyces</taxon>
    </lineage>
</organism>
<keyword evidence="3" id="KW-1185">Reference proteome</keyword>
<feature type="domain" description="DUF397" evidence="1">
    <location>
        <begin position="16"/>
        <end position="68"/>
    </location>
</feature>
<reference evidence="2 3" key="1">
    <citation type="submission" date="2019-06" db="EMBL/GenBank/DDBJ databases">
        <title>Draft genome of Streptomyces sedi sp. JCM16909.</title>
        <authorList>
            <person name="Klykleung N."/>
            <person name="Tanasupawat S."/>
            <person name="Kudo T."/>
            <person name="Yuki M."/>
            <person name="Ohkuma M."/>
        </authorList>
    </citation>
    <scope>NUCLEOTIDE SEQUENCE [LARGE SCALE GENOMIC DNA]</scope>
    <source>
        <strain evidence="2 3">JCM 16909</strain>
    </source>
</reference>
<dbReference type="RefSeq" id="WP_139649166.1">
    <property type="nucleotide sequence ID" value="NZ_BAAAZS010000037.1"/>
</dbReference>
<name>A0A5C4URK9_9ACTN</name>